<accession>A0A371ITG8</accession>
<evidence type="ECO:0000313" key="1">
    <source>
        <dbReference type="EMBL" id="RDY23773.1"/>
    </source>
</evidence>
<keyword evidence="2" id="KW-1185">Reference proteome</keyword>
<name>A0A371ITG8_9FIRM</name>
<proteinExistence type="predicted"/>
<dbReference type="Gene3D" id="1.10.10.10">
    <property type="entry name" value="Winged helix-like DNA-binding domain superfamily/Winged helix DNA-binding domain"/>
    <property type="match status" value="1"/>
</dbReference>
<dbReference type="InterPro" id="IPR036388">
    <property type="entry name" value="WH-like_DNA-bd_sf"/>
</dbReference>
<dbReference type="RefSeq" id="WP_095404473.1">
    <property type="nucleotide sequence ID" value="NZ_NOJZ02000008.1"/>
</dbReference>
<protein>
    <recommendedName>
        <fullName evidence="3">Transcriptional regulator HTH-type FeoC domain-containing protein</fullName>
    </recommendedName>
</protein>
<dbReference type="OrthoDB" id="1913915at2"/>
<reference evidence="1 2" key="1">
    <citation type="journal article" date="2017" name="Genome Announc.">
        <title>Draft Genome Sequence of Romboutsia maritimum sp. nov. Strain CCRI-22766(T), Isolated from Coastal Estuarine Mud.</title>
        <authorList>
            <person name="Maheux A.F."/>
            <person name="Boudreau D.K."/>
            <person name="Berube E."/>
            <person name="Boissinot M."/>
            <person name="Raymond F."/>
            <person name="Brodeur S."/>
            <person name="Corbeil J."/>
            <person name="Brightwell G."/>
            <person name="Broda D."/>
            <person name="Omar R.F."/>
            <person name="Bergeron M.G."/>
        </authorList>
    </citation>
    <scope>NUCLEOTIDE SEQUENCE [LARGE SCALE GENOMIC DNA]</scope>
    <source>
        <strain evidence="1 2">CCRI-22766</strain>
    </source>
</reference>
<evidence type="ECO:0008006" key="3">
    <source>
        <dbReference type="Google" id="ProtNLM"/>
    </source>
</evidence>
<sequence length="87" mass="9951">MLIKVLDCLNKKGNFSARIISKELNIPELIVEDLKDKLIKMECIRKVNCDQSLCEKCTCGCSSTKLNDKVDWEITDKGYKILNKNRG</sequence>
<dbReference type="EMBL" id="NOJZ02000008">
    <property type="protein sequence ID" value="RDY23773.1"/>
    <property type="molecule type" value="Genomic_DNA"/>
</dbReference>
<dbReference type="SUPFAM" id="SSF46785">
    <property type="entry name" value="Winged helix' DNA-binding domain"/>
    <property type="match status" value="1"/>
</dbReference>
<dbReference type="Proteomes" id="UP000243494">
    <property type="component" value="Unassembled WGS sequence"/>
</dbReference>
<dbReference type="AlphaFoldDB" id="A0A371ITG8"/>
<organism evidence="1 2">
    <name type="scientific">Romboutsia maritimum</name>
    <dbReference type="NCBI Taxonomy" id="2020948"/>
    <lineage>
        <taxon>Bacteria</taxon>
        <taxon>Bacillati</taxon>
        <taxon>Bacillota</taxon>
        <taxon>Clostridia</taxon>
        <taxon>Peptostreptococcales</taxon>
        <taxon>Peptostreptococcaceae</taxon>
        <taxon>Romboutsia</taxon>
    </lineage>
</organism>
<gene>
    <name evidence="1" type="ORF">CHF27_006530</name>
</gene>
<dbReference type="InterPro" id="IPR036390">
    <property type="entry name" value="WH_DNA-bd_sf"/>
</dbReference>
<comment type="caution">
    <text evidence="1">The sequence shown here is derived from an EMBL/GenBank/DDBJ whole genome shotgun (WGS) entry which is preliminary data.</text>
</comment>
<evidence type="ECO:0000313" key="2">
    <source>
        <dbReference type="Proteomes" id="UP000243494"/>
    </source>
</evidence>